<dbReference type="Proteomes" id="UP000527355">
    <property type="component" value="Unassembled WGS sequence"/>
</dbReference>
<protein>
    <submittedName>
        <fullName evidence="1">Uncharacterized protein</fullName>
    </submittedName>
</protein>
<reference evidence="1 2" key="1">
    <citation type="journal article" date="2020" name="Nature">
        <title>Six reference-quality genomes reveal evolution of bat adaptations.</title>
        <authorList>
            <person name="Jebb D."/>
            <person name="Huang Z."/>
            <person name="Pippel M."/>
            <person name="Hughes G.M."/>
            <person name="Lavrichenko K."/>
            <person name="Devanna P."/>
            <person name="Winkler S."/>
            <person name="Jermiin L.S."/>
            <person name="Skirmuntt E.C."/>
            <person name="Katzourakis A."/>
            <person name="Burkitt-Gray L."/>
            <person name="Ray D.A."/>
            <person name="Sullivan K.A.M."/>
            <person name="Roscito J.G."/>
            <person name="Kirilenko B.M."/>
            <person name="Davalos L.M."/>
            <person name="Corthals A.P."/>
            <person name="Power M.L."/>
            <person name="Jones G."/>
            <person name="Ransome R.D."/>
            <person name="Dechmann D.K.N."/>
            <person name="Locatelli A.G."/>
            <person name="Puechmaille S.J."/>
            <person name="Fedrigo O."/>
            <person name="Jarvis E.D."/>
            <person name="Hiller M."/>
            <person name="Vernes S.C."/>
            <person name="Myers E.W."/>
            <person name="Teeling E.C."/>
        </authorList>
    </citation>
    <scope>NUCLEOTIDE SEQUENCE [LARGE SCALE GENOMIC DNA]</scope>
    <source>
        <strain evidence="1">MMyoMyo1</strain>
        <tissue evidence="1">Flight muscle</tissue>
    </source>
</reference>
<dbReference type="AlphaFoldDB" id="A0A7J7WHJ7"/>
<name>A0A7J7WHJ7_MYOMY</name>
<keyword evidence="2" id="KW-1185">Reference proteome</keyword>
<gene>
    <name evidence="1" type="ORF">mMyoMyo1_012108</name>
</gene>
<comment type="caution">
    <text evidence="1">The sequence shown here is derived from an EMBL/GenBank/DDBJ whole genome shotgun (WGS) entry which is preliminary data.</text>
</comment>
<organism evidence="1 2">
    <name type="scientific">Myotis myotis</name>
    <name type="common">Greater mouse-eared bat</name>
    <name type="synonym">Vespertilio myotis</name>
    <dbReference type="NCBI Taxonomy" id="51298"/>
    <lineage>
        <taxon>Eukaryota</taxon>
        <taxon>Metazoa</taxon>
        <taxon>Chordata</taxon>
        <taxon>Craniata</taxon>
        <taxon>Vertebrata</taxon>
        <taxon>Euteleostomi</taxon>
        <taxon>Mammalia</taxon>
        <taxon>Eutheria</taxon>
        <taxon>Laurasiatheria</taxon>
        <taxon>Chiroptera</taxon>
        <taxon>Yangochiroptera</taxon>
        <taxon>Vespertilionidae</taxon>
        <taxon>Myotis</taxon>
    </lineage>
</organism>
<sequence length="123" mass="13555">MNCKKPNRQRNMELLVVTCKSSVQGSVTLNTVILLSTHIRFTASTPAAFPNIAVNILIRDKCFHICLFPTFLLLTEKTGIRQISSSPFISTGSFSWYVSTRLGGPENALNEHSILTALASARE</sequence>
<evidence type="ECO:0000313" key="2">
    <source>
        <dbReference type="Proteomes" id="UP000527355"/>
    </source>
</evidence>
<dbReference type="EMBL" id="JABWUV010000008">
    <property type="protein sequence ID" value="KAF6336905.1"/>
    <property type="molecule type" value="Genomic_DNA"/>
</dbReference>
<accession>A0A7J7WHJ7</accession>
<evidence type="ECO:0000313" key="1">
    <source>
        <dbReference type="EMBL" id="KAF6336905.1"/>
    </source>
</evidence>
<proteinExistence type="predicted"/>